<dbReference type="Proteomes" id="UP001363151">
    <property type="component" value="Unassembled WGS sequence"/>
</dbReference>
<feature type="transmembrane region" description="Helical" evidence="2">
    <location>
        <begin position="135"/>
        <end position="159"/>
    </location>
</feature>
<feature type="compositionally biased region" description="Basic and acidic residues" evidence="1">
    <location>
        <begin position="267"/>
        <end position="284"/>
    </location>
</feature>
<protein>
    <recommendedName>
        <fullName evidence="6">Derlin</fullName>
    </recommendedName>
</protein>
<evidence type="ECO:0000313" key="4">
    <source>
        <dbReference type="EMBL" id="KAK7241842.1"/>
    </source>
</evidence>
<feature type="transmembrane region" description="Helical" evidence="2">
    <location>
        <begin position="88"/>
        <end position="105"/>
    </location>
</feature>
<proteinExistence type="predicted"/>
<accession>A0ABR1G032</accession>
<keyword evidence="5" id="KW-1185">Reference proteome</keyword>
<evidence type="ECO:0000256" key="3">
    <source>
        <dbReference type="SAM" id="SignalP"/>
    </source>
</evidence>
<reference evidence="4 5" key="1">
    <citation type="submission" date="2024-03" db="EMBL/GenBank/DDBJ databases">
        <title>Aureococcus anophagefferens CCMP1851 and Kratosvirus quantuckense: Draft genome of a second virus-susceptible host strain in the model system.</title>
        <authorList>
            <person name="Chase E."/>
            <person name="Truchon A.R."/>
            <person name="Schepens W."/>
            <person name="Wilhelm S.W."/>
        </authorList>
    </citation>
    <scope>NUCLEOTIDE SEQUENCE [LARGE SCALE GENOMIC DNA]</scope>
    <source>
        <strain evidence="4 5">CCMP1851</strain>
    </source>
</reference>
<feature type="region of interest" description="Disordered" evidence="1">
    <location>
        <begin position="210"/>
        <end position="292"/>
    </location>
</feature>
<gene>
    <name evidence="4" type="ORF">SO694_00019232</name>
</gene>
<dbReference type="EMBL" id="JBBJCI010000152">
    <property type="protein sequence ID" value="KAK7241842.1"/>
    <property type="molecule type" value="Genomic_DNA"/>
</dbReference>
<evidence type="ECO:0000256" key="1">
    <source>
        <dbReference type="SAM" id="MobiDB-lite"/>
    </source>
</evidence>
<sequence length="292" mass="31902">MLGRCVLCLNLFLSALVARDHAPATRKGKVSYAASGDYAEALCAASLLNLVYDRALRLLATSPCVARGGACYDVCCLCRDCCADLGKLGLYVALLASCAVAVGAGKERDMPNFYLGRVAVVGALMAAHLDGAAHFFRTFLLMKALAWLFEFGPLAWGFYRRREAQRAYWARTGLERRVGGAYPFGAEWPTPDFLAERRVDPDPLAHAFRRRRREREAGAAKRQARADERRRDRAAADARAKAREKREGGVVAATREAAQSIELAEAGGRRARGDAPLGDLREDPLDALGRRA</sequence>
<comment type="caution">
    <text evidence="4">The sequence shown here is derived from an EMBL/GenBank/DDBJ whole genome shotgun (WGS) entry which is preliminary data.</text>
</comment>
<keyword evidence="3" id="KW-0732">Signal</keyword>
<keyword evidence="2" id="KW-1133">Transmembrane helix</keyword>
<name>A0ABR1G032_AURAN</name>
<evidence type="ECO:0000256" key="2">
    <source>
        <dbReference type="SAM" id="Phobius"/>
    </source>
</evidence>
<feature type="chain" id="PRO_5047167612" description="Derlin" evidence="3">
    <location>
        <begin position="19"/>
        <end position="292"/>
    </location>
</feature>
<evidence type="ECO:0000313" key="5">
    <source>
        <dbReference type="Proteomes" id="UP001363151"/>
    </source>
</evidence>
<organism evidence="4 5">
    <name type="scientific">Aureococcus anophagefferens</name>
    <name type="common">Harmful bloom alga</name>
    <dbReference type="NCBI Taxonomy" id="44056"/>
    <lineage>
        <taxon>Eukaryota</taxon>
        <taxon>Sar</taxon>
        <taxon>Stramenopiles</taxon>
        <taxon>Ochrophyta</taxon>
        <taxon>Pelagophyceae</taxon>
        <taxon>Pelagomonadales</taxon>
        <taxon>Pelagomonadaceae</taxon>
        <taxon>Aureococcus</taxon>
    </lineage>
</organism>
<keyword evidence="2" id="KW-0812">Transmembrane</keyword>
<feature type="compositionally biased region" description="Basic and acidic residues" evidence="1">
    <location>
        <begin position="214"/>
        <end position="248"/>
    </location>
</feature>
<keyword evidence="2" id="KW-0472">Membrane</keyword>
<feature type="signal peptide" evidence="3">
    <location>
        <begin position="1"/>
        <end position="18"/>
    </location>
</feature>
<evidence type="ECO:0008006" key="6">
    <source>
        <dbReference type="Google" id="ProtNLM"/>
    </source>
</evidence>